<dbReference type="Gene3D" id="3.40.50.2000">
    <property type="entry name" value="Glycogen Phosphorylase B"/>
    <property type="match status" value="2"/>
</dbReference>
<dbReference type="InterPro" id="IPR028098">
    <property type="entry name" value="Glyco_trans_4-like_N"/>
</dbReference>
<dbReference type="InterPro" id="IPR050194">
    <property type="entry name" value="Glycosyltransferase_grp1"/>
</dbReference>
<accession>A0ABP9P801</accession>
<comment type="caution">
    <text evidence="4">The sequence shown here is derived from an EMBL/GenBank/DDBJ whole genome shotgun (WGS) entry which is preliminary data.</text>
</comment>
<evidence type="ECO:0000256" key="1">
    <source>
        <dbReference type="ARBA" id="ARBA00022676"/>
    </source>
</evidence>
<keyword evidence="2" id="KW-0808">Transferase</keyword>
<sequence>MRVLQAHSRHATRGGADAVLDSDAELLRAAGHEVVQHLAEPAGRVAATREAVDAVWNRRAVAALDRTLSEHRTDVLHVHTPFPLLSPAVFRVARRHGVPTVTTVHGFRYSCVAGTLQRDGTPCEACVGRRVKVAGVLHRCYHGSAPASLALTTSLAVHRGTLRHCVDRYLPLTEFAKHVLVRDGVPAERVTVRPNCVADPGPVLPASARSTAALFVGRLVEEKGVRTLLTAWRTVRDVPLHVLGDGPLRPLVEAEAAVNPLIVVRGWCDEATVRAEQARAAMTVVPSEWYEAGPPLVLLQALAAGTPVVCSDLENICATAAAAGAASTFRTGDPVALADAVRRLHEDPDLRAGRSRAARELYLRDHTARASLRSLEQVYRELTKEGT</sequence>
<dbReference type="CDD" id="cd03801">
    <property type="entry name" value="GT4_PimA-like"/>
    <property type="match status" value="1"/>
</dbReference>
<dbReference type="SUPFAM" id="SSF53756">
    <property type="entry name" value="UDP-Glycosyltransferase/glycogen phosphorylase"/>
    <property type="match status" value="1"/>
</dbReference>
<dbReference type="Pfam" id="PF13692">
    <property type="entry name" value="Glyco_trans_1_4"/>
    <property type="match status" value="1"/>
</dbReference>
<gene>
    <name evidence="4" type="ORF">GCM10023340_04110</name>
</gene>
<name>A0ABP9P801_9ACTN</name>
<organism evidence="4 5">
    <name type="scientific">Nocardioides marinquilinus</name>
    <dbReference type="NCBI Taxonomy" id="1210400"/>
    <lineage>
        <taxon>Bacteria</taxon>
        <taxon>Bacillati</taxon>
        <taxon>Actinomycetota</taxon>
        <taxon>Actinomycetes</taxon>
        <taxon>Propionibacteriales</taxon>
        <taxon>Nocardioidaceae</taxon>
        <taxon>Nocardioides</taxon>
    </lineage>
</organism>
<protein>
    <submittedName>
        <fullName evidence="4">Glycosyltransferase</fullName>
    </submittedName>
</protein>
<keyword evidence="1" id="KW-0328">Glycosyltransferase</keyword>
<dbReference type="Proteomes" id="UP001500221">
    <property type="component" value="Unassembled WGS sequence"/>
</dbReference>
<dbReference type="PANTHER" id="PTHR45947:SF13">
    <property type="entry name" value="TRANSFERASE"/>
    <property type="match status" value="1"/>
</dbReference>
<keyword evidence="5" id="KW-1185">Reference proteome</keyword>
<feature type="domain" description="Glycosyltransferase subfamily 4-like N-terminal" evidence="3">
    <location>
        <begin position="14"/>
        <end position="195"/>
    </location>
</feature>
<evidence type="ECO:0000256" key="2">
    <source>
        <dbReference type="ARBA" id="ARBA00022679"/>
    </source>
</evidence>
<evidence type="ECO:0000313" key="4">
    <source>
        <dbReference type="EMBL" id="GAA5141797.1"/>
    </source>
</evidence>
<proteinExistence type="predicted"/>
<dbReference type="Pfam" id="PF13579">
    <property type="entry name" value="Glyco_trans_4_4"/>
    <property type="match status" value="1"/>
</dbReference>
<dbReference type="PANTHER" id="PTHR45947">
    <property type="entry name" value="SULFOQUINOVOSYL TRANSFERASE SQD2"/>
    <property type="match status" value="1"/>
</dbReference>
<evidence type="ECO:0000259" key="3">
    <source>
        <dbReference type="Pfam" id="PF13579"/>
    </source>
</evidence>
<evidence type="ECO:0000313" key="5">
    <source>
        <dbReference type="Proteomes" id="UP001500221"/>
    </source>
</evidence>
<dbReference type="EMBL" id="BAABKG010000001">
    <property type="protein sequence ID" value="GAA5141797.1"/>
    <property type="molecule type" value="Genomic_DNA"/>
</dbReference>
<reference evidence="5" key="1">
    <citation type="journal article" date="2019" name="Int. J. Syst. Evol. Microbiol.">
        <title>The Global Catalogue of Microorganisms (GCM) 10K type strain sequencing project: providing services to taxonomists for standard genome sequencing and annotation.</title>
        <authorList>
            <consortium name="The Broad Institute Genomics Platform"/>
            <consortium name="The Broad Institute Genome Sequencing Center for Infectious Disease"/>
            <person name="Wu L."/>
            <person name="Ma J."/>
        </authorList>
    </citation>
    <scope>NUCLEOTIDE SEQUENCE [LARGE SCALE GENOMIC DNA]</scope>
    <source>
        <strain evidence="5">JCM 18459</strain>
    </source>
</reference>